<dbReference type="AlphaFoldDB" id="A0A1G9HQU6"/>
<evidence type="ECO:0000256" key="1">
    <source>
        <dbReference type="SAM" id="Coils"/>
    </source>
</evidence>
<evidence type="ECO:0008006" key="4">
    <source>
        <dbReference type="Google" id="ProtNLM"/>
    </source>
</evidence>
<name>A0A1G9HQU6_9BACT</name>
<dbReference type="STRING" id="1075417.SAMN05421823_104509"/>
<organism evidence="2 3">
    <name type="scientific">Catalinimonas alkaloidigena</name>
    <dbReference type="NCBI Taxonomy" id="1075417"/>
    <lineage>
        <taxon>Bacteria</taxon>
        <taxon>Pseudomonadati</taxon>
        <taxon>Bacteroidota</taxon>
        <taxon>Cytophagia</taxon>
        <taxon>Cytophagales</taxon>
        <taxon>Catalimonadaceae</taxon>
        <taxon>Catalinimonas</taxon>
    </lineage>
</organism>
<protein>
    <recommendedName>
        <fullName evidence="4">AAA domain-containing protein</fullName>
    </recommendedName>
</protein>
<dbReference type="SUPFAM" id="SSF52540">
    <property type="entry name" value="P-loop containing nucleoside triphosphate hydrolases"/>
    <property type="match status" value="1"/>
</dbReference>
<dbReference type="InterPro" id="IPR027417">
    <property type="entry name" value="P-loop_NTPase"/>
</dbReference>
<sequence length="630" mass="72134">MAKTILIKKLYRDLAEGGREELDFQRGVNLIIGSPNTGKTVWLKMLDYLLGDTGGPETAIDEELVTKYIAIGALLEISDEYIELERRWDKGPKTKIKVGDTLLDSEGFSTFLLSKLEIPSINYPKGNPFAERSWPTLSWRELLRHIYRQERFWSGIAPQQPEATIHAALTLFLGLAEKIFSPLLGELISKRSELFKLKARKEQFIETINQIASDLMSEEDRDENLNVLTLEGRILGLEQRVEDLLIKRESVLNSSNPDEYDEALSNLVNQRSTLLTSLERIQGQKKVLIKRLDEIQSLVTAVGRERTQLNRVLVAGNAFADLKITHCPACDQKIPSWSNLSDECFLCHQHLNSDSASNRIQYELDQLEQEQNELVELRKNLAAEITEQERVETSTKERLDMVLRDLRPAQNRVSAIITTEVSRLDAERGRIEERIRQLERFKTILNYRDDLNTSIDALEKEIQHLESRYSELESDISFEGASSSIEDSMNHYINLLNQGINKYGISERFRWNHGGISLDINERISRFRVKNQNWTVKLGATVQVHFLLAYHYALLRLSLEEGRNYPGIVILDFPPNLLDSDTIGDKENYLIDPFVELCKKSELPLQVIVAGRAFEGLEASAIIQLDLVWP</sequence>
<feature type="coiled-coil region" evidence="1">
    <location>
        <begin position="448"/>
        <end position="475"/>
    </location>
</feature>
<keyword evidence="3" id="KW-1185">Reference proteome</keyword>
<evidence type="ECO:0000313" key="3">
    <source>
        <dbReference type="Proteomes" id="UP000198510"/>
    </source>
</evidence>
<accession>A0A1G9HQU6</accession>
<dbReference type="RefSeq" id="WP_089682660.1">
    <property type="nucleotide sequence ID" value="NZ_FNFO01000004.1"/>
</dbReference>
<reference evidence="2 3" key="1">
    <citation type="submission" date="2016-10" db="EMBL/GenBank/DDBJ databases">
        <authorList>
            <person name="de Groot N.N."/>
        </authorList>
    </citation>
    <scope>NUCLEOTIDE SEQUENCE [LARGE SCALE GENOMIC DNA]</scope>
    <source>
        <strain evidence="2 3">DSM 25186</strain>
    </source>
</reference>
<keyword evidence="1" id="KW-0175">Coiled coil</keyword>
<dbReference type="Proteomes" id="UP000198510">
    <property type="component" value="Unassembled WGS sequence"/>
</dbReference>
<evidence type="ECO:0000313" key="2">
    <source>
        <dbReference type="EMBL" id="SDL15299.1"/>
    </source>
</evidence>
<gene>
    <name evidence="2" type="ORF">SAMN05421823_104509</name>
</gene>
<dbReference type="OrthoDB" id="975794at2"/>
<dbReference type="Gene3D" id="3.40.50.300">
    <property type="entry name" value="P-loop containing nucleotide triphosphate hydrolases"/>
    <property type="match status" value="1"/>
</dbReference>
<feature type="coiled-coil region" evidence="1">
    <location>
        <begin position="357"/>
        <end position="387"/>
    </location>
</feature>
<proteinExistence type="predicted"/>
<dbReference type="EMBL" id="FNFO01000004">
    <property type="protein sequence ID" value="SDL15299.1"/>
    <property type="molecule type" value="Genomic_DNA"/>
</dbReference>